<dbReference type="InterPro" id="IPR013762">
    <property type="entry name" value="Integrase-like_cat_sf"/>
</dbReference>
<dbReference type="Gene3D" id="1.10.443.10">
    <property type="entry name" value="Intergrase catalytic core"/>
    <property type="match status" value="1"/>
</dbReference>
<proteinExistence type="predicted"/>
<keyword evidence="6" id="KW-0614">Plasmid</keyword>
<feature type="domain" description="Core-binding (CB)" evidence="5">
    <location>
        <begin position="90"/>
        <end position="186"/>
    </location>
</feature>
<name>A0A218KRX7_9EURY</name>
<organism evidence="6">
    <name type="scientific">Halorubrum lacusprofundi</name>
    <dbReference type="NCBI Taxonomy" id="2247"/>
    <lineage>
        <taxon>Archaea</taxon>
        <taxon>Methanobacteriati</taxon>
        <taxon>Methanobacteriota</taxon>
        <taxon>Stenosarchaea group</taxon>
        <taxon>Halobacteria</taxon>
        <taxon>Halobacteriales</taxon>
        <taxon>Haloferacaceae</taxon>
        <taxon>Halorubrum</taxon>
    </lineage>
</organism>
<sequence>MSGYRYSWNRKSLDELVAFYNDTIAPKMVADGLEPRKESPPYEWLLDNGFSGLADTLRKNHELTLTEFYTDVVGVGEDEGDAYDWGISSESMISVFEKYLEGRRSRGNLAERTIRSRRSRLAQFARIYESLHGHSDLERHLDDEYDRPEEIDRCLAVFDVFNQELANDETKLKYYSEIRQFYEYLANFRRARYNPINPVANQYDWERSKPDNPTVDREGMRRIFHEADNPADQLLVLGLGAWGLRPDEVASLHVSQFVFDTENDDGSYSDDYIEFEERKNGPGTVNLMFGVDAVQDRIADLEGPGWNGYLFPSSQSSSGHRTGETINNRFKRLATAVDVTVDGETPTAKMGRRLWYTMYKNAVTELAEELEEVAADQGSSSAEIIVSNYISESERRKYRREVFGEELEAVFGNV</sequence>
<evidence type="ECO:0000259" key="5">
    <source>
        <dbReference type="PROSITE" id="PS51900"/>
    </source>
</evidence>
<dbReference type="AlphaFoldDB" id="A0A218KRX7"/>
<dbReference type="GeneID" id="7402362"/>
<dbReference type="OMA" id="AKQFRWE"/>
<evidence type="ECO:0000256" key="1">
    <source>
        <dbReference type="ARBA" id="ARBA00023125"/>
    </source>
</evidence>
<evidence type="ECO:0000259" key="4">
    <source>
        <dbReference type="PROSITE" id="PS51898"/>
    </source>
</evidence>
<evidence type="ECO:0000256" key="3">
    <source>
        <dbReference type="PROSITE-ProRule" id="PRU01248"/>
    </source>
</evidence>
<evidence type="ECO:0000313" key="6">
    <source>
        <dbReference type="EMBL" id="AQM75298.1"/>
    </source>
</evidence>
<dbReference type="PROSITE" id="PS51900">
    <property type="entry name" value="CB"/>
    <property type="match status" value="1"/>
</dbReference>
<geneLocation type="plasmid" evidence="6">
    <name>pR1SE</name>
</geneLocation>
<accession>A0A218KRX7</accession>
<feature type="domain" description="Tyr recombinase" evidence="4">
    <location>
        <begin position="208"/>
        <end position="412"/>
    </location>
</feature>
<dbReference type="GO" id="GO:0003677">
    <property type="term" value="F:DNA binding"/>
    <property type="evidence" value="ECO:0007669"/>
    <property type="project" value="UniProtKB-UniRule"/>
</dbReference>
<dbReference type="InterPro" id="IPR002104">
    <property type="entry name" value="Integrase_catalytic"/>
</dbReference>
<dbReference type="InterPro" id="IPR044068">
    <property type="entry name" value="CB"/>
</dbReference>
<dbReference type="PROSITE" id="PS51898">
    <property type="entry name" value="TYR_RECOMBINASE"/>
    <property type="match status" value="1"/>
</dbReference>
<dbReference type="EMBL" id="KX687704">
    <property type="protein sequence ID" value="AQM75298.1"/>
    <property type="molecule type" value="Genomic_DNA"/>
</dbReference>
<dbReference type="InterPro" id="IPR011010">
    <property type="entry name" value="DNA_brk_join_enz"/>
</dbReference>
<dbReference type="RefSeq" id="WP_012660226.1">
    <property type="nucleotide sequence ID" value="NZ_KX687704.1"/>
</dbReference>
<dbReference type="GO" id="GO:0006310">
    <property type="term" value="P:DNA recombination"/>
    <property type="evidence" value="ECO:0007669"/>
    <property type="project" value="UniProtKB-KW"/>
</dbReference>
<dbReference type="SUPFAM" id="SSF56349">
    <property type="entry name" value="DNA breaking-rejoining enzymes"/>
    <property type="match status" value="1"/>
</dbReference>
<evidence type="ECO:0000256" key="2">
    <source>
        <dbReference type="ARBA" id="ARBA00023172"/>
    </source>
</evidence>
<dbReference type="GO" id="GO:0015074">
    <property type="term" value="P:DNA integration"/>
    <property type="evidence" value="ECO:0007669"/>
    <property type="project" value="InterPro"/>
</dbReference>
<keyword evidence="2" id="KW-0233">DNA recombination</keyword>
<protein>
    <submittedName>
        <fullName evidence="6">Integrase</fullName>
    </submittedName>
</protein>
<reference evidence="6" key="1">
    <citation type="journal article" date="2017" name="Nat. Microbiol.">
        <title>A plasmid from an Antarctic haloarchaeon uses specialized membrane vesicles to disseminate and infect plasmid-free cells.</title>
        <authorList>
            <person name="Erdmann S."/>
            <person name="Tschitschko B."/>
            <person name="Zhong L."/>
            <person name="Raftery M.J."/>
            <person name="Cavicchioli R."/>
        </authorList>
    </citation>
    <scope>NUCLEOTIDE SEQUENCE</scope>
    <source>
        <strain evidence="6">R1S1</strain>
        <plasmid evidence="6">pR1SE</plasmid>
    </source>
</reference>
<keyword evidence="1 3" id="KW-0238">DNA-binding</keyword>